<dbReference type="PROSITE" id="PS50055">
    <property type="entry name" value="TYR_PHOSPHATASE_PTP"/>
    <property type="match status" value="1"/>
</dbReference>
<dbReference type="Gene3D" id="3.90.190.10">
    <property type="entry name" value="Protein tyrosine phosphatase superfamily"/>
    <property type="match status" value="1"/>
</dbReference>
<organism evidence="3 4">
    <name type="scientific">Panagrellus redivivus</name>
    <name type="common">Microworm</name>
    <dbReference type="NCBI Taxonomy" id="6233"/>
    <lineage>
        <taxon>Eukaryota</taxon>
        <taxon>Metazoa</taxon>
        <taxon>Ecdysozoa</taxon>
        <taxon>Nematoda</taxon>
        <taxon>Chromadorea</taxon>
        <taxon>Rhabditida</taxon>
        <taxon>Tylenchina</taxon>
        <taxon>Panagrolaimomorpha</taxon>
        <taxon>Panagrolaimoidea</taxon>
        <taxon>Panagrolaimidae</taxon>
        <taxon>Panagrellus</taxon>
    </lineage>
</organism>
<evidence type="ECO:0000259" key="2">
    <source>
        <dbReference type="PROSITE" id="PS50055"/>
    </source>
</evidence>
<dbReference type="PRINTS" id="PR00700">
    <property type="entry name" value="PRTYPHPHTASE"/>
</dbReference>
<evidence type="ECO:0000313" key="3">
    <source>
        <dbReference type="Proteomes" id="UP000492821"/>
    </source>
</evidence>
<dbReference type="SMART" id="SM00404">
    <property type="entry name" value="PTPc_motif"/>
    <property type="match status" value="1"/>
</dbReference>
<dbReference type="PANTHER" id="PTHR46163">
    <property type="entry name" value="TYROSINE-PROTEIN PHOSPHATASE-RELATED"/>
    <property type="match status" value="1"/>
</dbReference>
<dbReference type="Proteomes" id="UP000492821">
    <property type="component" value="Unassembled WGS sequence"/>
</dbReference>
<accession>A0A7E4VID7</accession>
<feature type="domain" description="Tyrosine-protein phosphatase" evidence="2">
    <location>
        <begin position="71"/>
        <end position="336"/>
    </location>
</feature>
<dbReference type="CDD" id="cd00047">
    <property type="entry name" value="PTPc"/>
    <property type="match status" value="1"/>
</dbReference>
<evidence type="ECO:0000313" key="4">
    <source>
        <dbReference type="WBParaSite" id="Pan_g20559.t1"/>
    </source>
</evidence>
<dbReference type="InterPro" id="IPR052782">
    <property type="entry name" value="Oocyte-zygote_transition_reg"/>
</dbReference>
<dbReference type="SUPFAM" id="SSF52799">
    <property type="entry name" value="(Phosphotyrosine protein) phosphatases II"/>
    <property type="match status" value="1"/>
</dbReference>
<dbReference type="InterPro" id="IPR000242">
    <property type="entry name" value="PTP_cat"/>
</dbReference>
<name>A0A7E4VID7_PANRE</name>
<proteinExistence type="predicted"/>
<dbReference type="InterPro" id="IPR003595">
    <property type="entry name" value="Tyr_Pase_cat"/>
</dbReference>
<reference evidence="3" key="1">
    <citation type="journal article" date="2013" name="Genetics">
        <title>The draft genome and transcriptome of Panagrellus redivivus are shaped by the harsh demands of a free-living lifestyle.</title>
        <authorList>
            <person name="Srinivasan J."/>
            <person name="Dillman A.R."/>
            <person name="Macchietto M.G."/>
            <person name="Heikkinen L."/>
            <person name="Lakso M."/>
            <person name="Fracchia K.M."/>
            <person name="Antoshechkin I."/>
            <person name="Mortazavi A."/>
            <person name="Wong G."/>
            <person name="Sternberg P.W."/>
        </authorList>
    </citation>
    <scope>NUCLEOTIDE SEQUENCE [LARGE SCALE GENOMIC DNA]</scope>
    <source>
        <strain evidence="3">MT8872</strain>
    </source>
</reference>
<feature type="region of interest" description="Disordered" evidence="1">
    <location>
        <begin position="199"/>
        <end position="223"/>
    </location>
</feature>
<dbReference type="SMART" id="SM00194">
    <property type="entry name" value="PTPc"/>
    <property type="match status" value="1"/>
</dbReference>
<dbReference type="Pfam" id="PF00102">
    <property type="entry name" value="Y_phosphatase"/>
    <property type="match status" value="1"/>
</dbReference>
<evidence type="ECO:0000256" key="1">
    <source>
        <dbReference type="SAM" id="MobiDB-lite"/>
    </source>
</evidence>
<dbReference type="WBParaSite" id="Pan_g20559.t1">
    <property type="protein sequence ID" value="Pan_g20559.t1"/>
    <property type="gene ID" value="Pan_g20559"/>
</dbReference>
<keyword evidence="3" id="KW-1185">Reference proteome</keyword>
<reference evidence="4" key="2">
    <citation type="submission" date="2020-10" db="UniProtKB">
        <authorList>
            <consortium name="WormBaseParasite"/>
        </authorList>
    </citation>
    <scope>IDENTIFICATION</scope>
</reference>
<protein>
    <submittedName>
        <fullName evidence="4">Tyrosine-protein phosphatase domain-containing protein</fullName>
    </submittedName>
</protein>
<sequence length="358" mass="41078">MSRNQKKIFIPRKGSRTTASVSKGIPQAEVGERVADFITAVQKTNNPKARTAQFEQMSQWSRVTVDSIMANRDKTRSMIPILDKKRVKLSNKKSDKDTEFIQATYASFNREDYIITQSPTKDTIGEFWRMIWQDGCKLIVCVVEKDNIDAENDEKCYPYFPTKEDTPVTVLDGRYTIKLTKKWENKGFATYDLTLASTDEPEVKEKPPVDKDKDKDKAPDDDSKPRVVTLMHFTDWKENEWPDIDKLGPFIHAVSNKELHIIKRITDDYVPPVVLQGHLGLNRSAVVWVLLILMKQIERRDCFDVEVLARHVIRFRPGAFSNEMCFFVMFATAFRIAALGGWSTNDGSTKCLCDCFAL</sequence>
<dbReference type="AlphaFoldDB" id="A0A7E4VID7"/>
<dbReference type="GO" id="GO:0004725">
    <property type="term" value="F:protein tyrosine phosphatase activity"/>
    <property type="evidence" value="ECO:0007669"/>
    <property type="project" value="InterPro"/>
</dbReference>
<dbReference type="InterPro" id="IPR029021">
    <property type="entry name" value="Prot-tyrosine_phosphatase-like"/>
</dbReference>
<dbReference type="PANTHER" id="PTHR46163:SF17">
    <property type="entry name" value="DNA-DIRECTED DNA POLYMERASE-RELATED"/>
    <property type="match status" value="1"/>
</dbReference>
<feature type="compositionally biased region" description="Basic and acidic residues" evidence="1">
    <location>
        <begin position="201"/>
        <end position="223"/>
    </location>
</feature>